<evidence type="ECO:0000256" key="5">
    <source>
        <dbReference type="ARBA" id="ARBA00023098"/>
    </source>
</evidence>
<evidence type="ECO:0000256" key="1">
    <source>
        <dbReference type="ARBA" id="ARBA00010701"/>
    </source>
</evidence>
<dbReference type="AlphaFoldDB" id="A0AA38IQS2"/>
<feature type="domain" description="AB hydrolase-1" evidence="10">
    <location>
        <begin position="120"/>
        <end position="234"/>
    </location>
</feature>
<protein>
    <recommendedName>
        <fullName evidence="7">Lipase</fullName>
    </recommendedName>
</protein>
<dbReference type="FunFam" id="3.40.50.1820:FF:000057">
    <property type="entry name" value="Lipase"/>
    <property type="match status" value="1"/>
</dbReference>
<dbReference type="InterPro" id="IPR025483">
    <property type="entry name" value="Lipase_euk"/>
</dbReference>
<dbReference type="Pfam" id="PF04083">
    <property type="entry name" value="Abhydro_lipase"/>
    <property type="match status" value="1"/>
</dbReference>
<evidence type="ECO:0000259" key="10">
    <source>
        <dbReference type="Pfam" id="PF00561"/>
    </source>
</evidence>
<dbReference type="InterPro" id="IPR029058">
    <property type="entry name" value="AB_hydrolase_fold"/>
</dbReference>
<keyword evidence="9" id="KW-0472">Membrane</keyword>
<evidence type="ECO:0000256" key="3">
    <source>
        <dbReference type="ARBA" id="ARBA00022801"/>
    </source>
</evidence>
<dbReference type="EMBL" id="JALNTZ010000003">
    <property type="protein sequence ID" value="KAJ3659733.1"/>
    <property type="molecule type" value="Genomic_DNA"/>
</dbReference>
<proteinExistence type="inferred from homology"/>
<dbReference type="Gene3D" id="3.40.50.1820">
    <property type="entry name" value="alpha/beta hydrolase"/>
    <property type="match status" value="1"/>
</dbReference>
<dbReference type="GO" id="GO:0016042">
    <property type="term" value="P:lipid catabolic process"/>
    <property type="evidence" value="ECO:0007669"/>
    <property type="project" value="UniProtKB-KW"/>
</dbReference>
<evidence type="ECO:0000256" key="9">
    <source>
        <dbReference type="SAM" id="Phobius"/>
    </source>
</evidence>
<evidence type="ECO:0000256" key="6">
    <source>
        <dbReference type="ARBA" id="ARBA00023180"/>
    </source>
</evidence>
<organism evidence="12 13">
    <name type="scientific">Zophobas morio</name>
    <dbReference type="NCBI Taxonomy" id="2755281"/>
    <lineage>
        <taxon>Eukaryota</taxon>
        <taxon>Metazoa</taxon>
        <taxon>Ecdysozoa</taxon>
        <taxon>Arthropoda</taxon>
        <taxon>Hexapoda</taxon>
        <taxon>Insecta</taxon>
        <taxon>Pterygota</taxon>
        <taxon>Neoptera</taxon>
        <taxon>Endopterygota</taxon>
        <taxon>Coleoptera</taxon>
        <taxon>Polyphaga</taxon>
        <taxon>Cucujiformia</taxon>
        <taxon>Tenebrionidae</taxon>
        <taxon>Zophobas</taxon>
    </lineage>
</organism>
<evidence type="ECO:0000259" key="11">
    <source>
        <dbReference type="Pfam" id="PF04083"/>
    </source>
</evidence>
<keyword evidence="13" id="KW-1185">Reference proteome</keyword>
<keyword evidence="9" id="KW-1133">Transmembrane helix</keyword>
<dbReference type="PIRSF" id="PIRSF000862">
    <property type="entry name" value="Steryl_ester_lip"/>
    <property type="match status" value="1"/>
</dbReference>
<keyword evidence="6" id="KW-0325">Glycoprotein</keyword>
<comment type="similarity">
    <text evidence="1 7">Belongs to the AB hydrolase superfamily. Lipase family.</text>
</comment>
<feature type="transmembrane region" description="Helical" evidence="9">
    <location>
        <begin position="250"/>
        <end position="274"/>
    </location>
</feature>
<keyword evidence="2" id="KW-0732">Signal</keyword>
<keyword evidence="4 7" id="KW-0442">Lipid degradation</keyword>
<dbReference type="SUPFAM" id="SSF53474">
    <property type="entry name" value="alpha/beta-Hydrolases"/>
    <property type="match status" value="1"/>
</dbReference>
<keyword evidence="5" id="KW-0443">Lipid metabolism</keyword>
<dbReference type="InterPro" id="IPR006693">
    <property type="entry name" value="AB_hydrolase_lipase"/>
</dbReference>
<evidence type="ECO:0000256" key="2">
    <source>
        <dbReference type="ARBA" id="ARBA00022729"/>
    </source>
</evidence>
<accession>A0AA38IQS2</accession>
<keyword evidence="3 7" id="KW-0378">Hydrolase</keyword>
<evidence type="ECO:0000313" key="13">
    <source>
        <dbReference type="Proteomes" id="UP001168821"/>
    </source>
</evidence>
<evidence type="ECO:0000256" key="8">
    <source>
        <dbReference type="PIRSR" id="PIRSR000862-1"/>
    </source>
</evidence>
<reference evidence="12" key="1">
    <citation type="journal article" date="2023" name="G3 (Bethesda)">
        <title>Whole genome assemblies of Zophobas morio and Tenebrio molitor.</title>
        <authorList>
            <person name="Kaur S."/>
            <person name="Stinson S.A."/>
            <person name="diCenzo G.C."/>
        </authorList>
    </citation>
    <scope>NUCLEOTIDE SEQUENCE</scope>
    <source>
        <strain evidence="12">QUZm001</strain>
    </source>
</reference>
<evidence type="ECO:0000256" key="4">
    <source>
        <dbReference type="ARBA" id="ARBA00022963"/>
    </source>
</evidence>
<gene>
    <name evidence="12" type="ORF">Zmor_011407</name>
</gene>
<keyword evidence="9" id="KW-0812">Transmembrane</keyword>
<feature type="domain" description="Partial AB-hydrolase lipase" evidence="11">
    <location>
        <begin position="55"/>
        <end position="99"/>
    </location>
</feature>
<name>A0AA38IQS2_9CUCU</name>
<dbReference type="Proteomes" id="UP001168821">
    <property type="component" value="Unassembled WGS sequence"/>
</dbReference>
<sequence>MEKKKYLTPFGVLVAIALPFLIKVNNKNTCVNYFDYILINFNGNCHYNPDVDLTVPEIIQKYVGNVQTYNVTTKDGYILTMFRIPREKPRGVVLLQPPISAGAIAWLSDGLNSLGVTLWNKGYDVWLSNHRGASYSRNHINMTDKNPLFWDYSFHEIALYDLDAQFEVINQETNSQVIFIGYSMSSTLGLTYASLQPELSKKYVKSYILVAPVVLMENFSSLFKFLFYAMYPLESFFRIGEFMTFEAVRWFGSFVNVAPAVVNFVTSLVMGWTIDEMDPVLYPYIFAHHGRGITNKMLYHYGQIFFNQSHFLMYDYGTESNRVVYGSNLPPSYPLQNIDSSMYFIYGDNDKLATPADVKNLYDLLPRGQLRGKYKIENHNHIDYFFSKYRRSKTYKSIYNILENLEEL</sequence>
<feature type="active site" description="Nucleophile" evidence="8">
    <location>
        <position position="183"/>
    </location>
</feature>
<feature type="active site" description="Charge relay system" evidence="8">
    <location>
        <position position="350"/>
    </location>
</feature>
<evidence type="ECO:0000313" key="12">
    <source>
        <dbReference type="EMBL" id="KAJ3659733.1"/>
    </source>
</evidence>
<dbReference type="InterPro" id="IPR000073">
    <property type="entry name" value="AB_hydrolase_1"/>
</dbReference>
<feature type="transmembrane region" description="Helical" evidence="9">
    <location>
        <begin position="207"/>
        <end position="230"/>
    </location>
</feature>
<comment type="caution">
    <text evidence="12">The sequence shown here is derived from an EMBL/GenBank/DDBJ whole genome shotgun (WGS) entry which is preliminary data.</text>
</comment>
<dbReference type="GO" id="GO:0016788">
    <property type="term" value="F:hydrolase activity, acting on ester bonds"/>
    <property type="evidence" value="ECO:0007669"/>
    <property type="project" value="InterPro"/>
</dbReference>
<evidence type="ECO:0000256" key="7">
    <source>
        <dbReference type="PIRNR" id="PIRNR000862"/>
    </source>
</evidence>
<dbReference type="PANTHER" id="PTHR11005">
    <property type="entry name" value="LYSOSOMAL ACID LIPASE-RELATED"/>
    <property type="match status" value="1"/>
</dbReference>
<dbReference type="Pfam" id="PF00561">
    <property type="entry name" value="Abhydrolase_1"/>
    <property type="match status" value="1"/>
</dbReference>
<feature type="active site" description="Charge relay system" evidence="8">
    <location>
        <position position="381"/>
    </location>
</feature>